<dbReference type="OrthoDB" id="9803142at2"/>
<keyword evidence="2" id="KW-0223">Dioxygenase</keyword>
<dbReference type="InterPro" id="IPR050383">
    <property type="entry name" value="GlyoxalaseI/FosfomycinResist"/>
</dbReference>
<sequence>MSYHHLALAAKDMKAIHAFYEDIMGFELVKVEIAPVMGGGWGKHFFYRMNGDDSRFIAFWELNDTPGEGTYAFDLNEAAGTPQGTNHYSFSVDSQQELDEWRAKWNAADLDVLEIDHNWCRSIYTRDPNGNMVEFCLTTGSFSDDDRARAIAALDEREMHASPPPAMMKQWLAKDA</sequence>
<keyword evidence="2" id="KW-0560">Oxidoreductase</keyword>
<dbReference type="AlphaFoldDB" id="A0A1N6HP79"/>
<dbReference type="InterPro" id="IPR004360">
    <property type="entry name" value="Glyas_Fos-R_dOase_dom"/>
</dbReference>
<evidence type="ECO:0000259" key="1">
    <source>
        <dbReference type="PROSITE" id="PS51819"/>
    </source>
</evidence>
<reference evidence="3" key="1">
    <citation type="submission" date="2016-11" db="EMBL/GenBank/DDBJ databases">
        <authorList>
            <person name="Varghese N."/>
            <person name="Submissions S."/>
        </authorList>
    </citation>
    <scope>NUCLEOTIDE SEQUENCE [LARGE SCALE GENOMIC DNA]</scope>
    <source>
        <strain evidence="3">DSM 22363</strain>
    </source>
</reference>
<organism evidence="2 3">
    <name type="scientific">Parasphingorhabdus marina DSM 22363</name>
    <dbReference type="NCBI Taxonomy" id="1123272"/>
    <lineage>
        <taxon>Bacteria</taxon>
        <taxon>Pseudomonadati</taxon>
        <taxon>Pseudomonadota</taxon>
        <taxon>Alphaproteobacteria</taxon>
        <taxon>Sphingomonadales</taxon>
        <taxon>Sphingomonadaceae</taxon>
        <taxon>Parasphingorhabdus</taxon>
    </lineage>
</organism>
<dbReference type="PROSITE" id="PS51819">
    <property type="entry name" value="VOC"/>
    <property type="match status" value="1"/>
</dbReference>
<dbReference type="STRING" id="1123272.SAMN02745824_3391"/>
<dbReference type="Gene3D" id="3.10.180.10">
    <property type="entry name" value="2,3-Dihydroxybiphenyl 1,2-Dioxygenase, domain 1"/>
    <property type="match status" value="1"/>
</dbReference>
<dbReference type="PANTHER" id="PTHR21366:SF31">
    <property type="entry name" value="METALLOTHIOL TRANSFERASE FOSB"/>
    <property type="match status" value="1"/>
</dbReference>
<dbReference type="InterPro" id="IPR029068">
    <property type="entry name" value="Glyas_Bleomycin-R_OHBP_Dase"/>
</dbReference>
<protein>
    <submittedName>
        <fullName evidence="2">Catechol 2,3-dioxygenase</fullName>
    </submittedName>
</protein>
<evidence type="ECO:0000313" key="2">
    <source>
        <dbReference type="EMBL" id="SIO21614.1"/>
    </source>
</evidence>
<dbReference type="Pfam" id="PF00903">
    <property type="entry name" value="Glyoxalase"/>
    <property type="match status" value="1"/>
</dbReference>
<dbReference type="RefSeq" id="WP_074206255.1">
    <property type="nucleotide sequence ID" value="NZ_FSQW01000002.1"/>
</dbReference>
<gene>
    <name evidence="2" type="ORF">SAMN02745824_3391</name>
</gene>
<dbReference type="GO" id="GO:0051213">
    <property type="term" value="F:dioxygenase activity"/>
    <property type="evidence" value="ECO:0007669"/>
    <property type="project" value="UniProtKB-KW"/>
</dbReference>
<proteinExistence type="predicted"/>
<dbReference type="Proteomes" id="UP000185192">
    <property type="component" value="Unassembled WGS sequence"/>
</dbReference>
<evidence type="ECO:0000313" key="3">
    <source>
        <dbReference type="Proteomes" id="UP000185192"/>
    </source>
</evidence>
<name>A0A1N6HP79_9SPHN</name>
<accession>A0A1N6HP79</accession>
<dbReference type="SUPFAM" id="SSF54593">
    <property type="entry name" value="Glyoxalase/Bleomycin resistance protein/Dihydroxybiphenyl dioxygenase"/>
    <property type="match status" value="1"/>
</dbReference>
<dbReference type="EMBL" id="FSQW01000002">
    <property type="protein sequence ID" value="SIO21614.1"/>
    <property type="molecule type" value="Genomic_DNA"/>
</dbReference>
<feature type="domain" description="VOC" evidence="1">
    <location>
        <begin position="2"/>
        <end position="138"/>
    </location>
</feature>
<dbReference type="PANTHER" id="PTHR21366">
    <property type="entry name" value="GLYOXALASE FAMILY PROTEIN"/>
    <property type="match status" value="1"/>
</dbReference>
<dbReference type="InterPro" id="IPR037523">
    <property type="entry name" value="VOC_core"/>
</dbReference>
<keyword evidence="3" id="KW-1185">Reference proteome</keyword>